<dbReference type="RefSeq" id="XP_018704351.1">
    <property type="nucleotide sequence ID" value="XM_018848625.1"/>
</dbReference>
<dbReference type="AlphaFoldDB" id="A0A167VZA6"/>
<dbReference type="Proteomes" id="UP000076744">
    <property type="component" value="Unassembled WGS sequence"/>
</dbReference>
<accession>A0A167VZA6</accession>
<evidence type="ECO:0000256" key="1">
    <source>
        <dbReference type="SAM" id="MobiDB-lite"/>
    </source>
</evidence>
<comment type="caution">
    <text evidence="2">The sequence shown here is derived from an EMBL/GenBank/DDBJ whole genome shotgun (WGS) entry which is preliminary data.</text>
</comment>
<dbReference type="EMBL" id="AZHB01000011">
    <property type="protein sequence ID" value="OAA63144.1"/>
    <property type="molecule type" value="Genomic_DNA"/>
</dbReference>
<dbReference type="OrthoDB" id="3519400at2759"/>
<name>A0A167VZA6_CORFA</name>
<keyword evidence="3" id="KW-1185">Reference proteome</keyword>
<feature type="compositionally biased region" description="Acidic residues" evidence="1">
    <location>
        <begin position="82"/>
        <end position="95"/>
    </location>
</feature>
<evidence type="ECO:0000313" key="3">
    <source>
        <dbReference type="Proteomes" id="UP000076744"/>
    </source>
</evidence>
<reference evidence="2 3" key="1">
    <citation type="journal article" date="2016" name="Genome Biol. Evol.">
        <title>Divergent and convergent evolution of fungal pathogenicity.</title>
        <authorList>
            <person name="Shang Y."/>
            <person name="Xiao G."/>
            <person name="Zheng P."/>
            <person name="Cen K."/>
            <person name="Zhan S."/>
            <person name="Wang C."/>
        </authorList>
    </citation>
    <scope>NUCLEOTIDE SEQUENCE [LARGE SCALE GENOMIC DNA]</scope>
    <source>
        <strain evidence="2 3">ARSEF 2679</strain>
    </source>
</reference>
<sequence length="118" mass="12973">MTPNSTTATAASEATTYYLLPDLRAIDPGAAELDLAAHAWVCPIVIEDEDLMFGGKSLSALYEEERRRRSSGGGSIAGNSSSDEESLCGDEEERGEEQGRRGRERVRRRYVPAKSHRK</sequence>
<gene>
    <name evidence="2" type="ORF">ISF_05020</name>
</gene>
<evidence type="ECO:0000313" key="2">
    <source>
        <dbReference type="EMBL" id="OAA63144.1"/>
    </source>
</evidence>
<feature type="region of interest" description="Disordered" evidence="1">
    <location>
        <begin position="63"/>
        <end position="118"/>
    </location>
</feature>
<dbReference type="GeneID" id="30021312"/>
<organism evidence="2 3">
    <name type="scientific">Cordyceps fumosorosea (strain ARSEF 2679)</name>
    <name type="common">Isaria fumosorosea</name>
    <dbReference type="NCBI Taxonomy" id="1081104"/>
    <lineage>
        <taxon>Eukaryota</taxon>
        <taxon>Fungi</taxon>
        <taxon>Dikarya</taxon>
        <taxon>Ascomycota</taxon>
        <taxon>Pezizomycotina</taxon>
        <taxon>Sordariomycetes</taxon>
        <taxon>Hypocreomycetidae</taxon>
        <taxon>Hypocreales</taxon>
        <taxon>Cordycipitaceae</taxon>
        <taxon>Cordyceps</taxon>
    </lineage>
</organism>
<protein>
    <submittedName>
        <fullName evidence="2">Uncharacterized protein</fullName>
    </submittedName>
</protein>
<proteinExistence type="predicted"/>
<dbReference type="STRING" id="1081104.A0A167VZA6"/>
<feature type="compositionally biased region" description="Basic residues" evidence="1">
    <location>
        <begin position="102"/>
        <end position="118"/>
    </location>
</feature>